<accession>A0A2T3P901</accession>
<protein>
    <submittedName>
        <fullName evidence="3">Phospholipase D family protein</fullName>
    </submittedName>
</protein>
<proteinExistence type="predicted"/>
<dbReference type="OrthoDB" id="9814092at2"/>
<dbReference type="CDD" id="cd09113">
    <property type="entry name" value="PLDc_ymdC_like_2"/>
    <property type="match status" value="1"/>
</dbReference>
<feature type="domain" description="PLD phosphodiesterase" evidence="2">
    <location>
        <begin position="168"/>
        <end position="195"/>
    </location>
</feature>
<dbReference type="PANTHER" id="PTHR21248:SF12">
    <property type="entry name" value="CARDIOLIPIN SYNTHASE C"/>
    <property type="match status" value="1"/>
</dbReference>
<dbReference type="EMBL" id="PYLZ01000003">
    <property type="protein sequence ID" value="PSW25329.1"/>
    <property type="molecule type" value="Genomic_DNA"/>
</dbReference>
<dbReference type="SMART" id="SM00155">
    <property type="entry name" value="PLDc"/>
    <property type="match status" value="2"/>
</dbReference>
<reference evidence="3 4" key="1">
    <citation type="submission" date="2018-01" db="EMBL/GenBank/DDBJ databases">
        <title>Whole genome sequencing of Histamine producing bacteria.</title>
        <authorList>
            <person name="Butler K."/>
        </authorList>
    </citation>
    <scope>NUCLEOTIDE SEQUENCE [LARGE SCALE GENOMIC DNA]</scope>
    <source>
        <strain evidence="3 4">DSM 24669</strain>
    </source>
</reference>
<sequence>MHASLPRQYLAQFLLFCGLLLLSGCAQTAFSEPKTASYAIAAHPKTKLARYIAPELSAHPNQTGFYPLADGKDAFIARLAIIQSAEHSIDVQYYIFRDDLTSTVISMYLYQAAERGVRVRLLLDDMQSRNDEDMANIAAHPNIEVRLFNPFEQRKARAIGLVSDFDRLNRRMHNKSLTVDGTFSIAGGRNIGDEYFSADSSVEFGDFDLLMVGDIIAPIATQFDVYWNSNAAIPIEHLQGQGSKIPHLELAQWYNEQYQDIATSEYFYTLARLPIIEKLKTKKIPFYWGDAELYYDLPSKLSTPSQENPLLHQISALLDHTKQELLLISPYFVPTKAGALALAKASREGKQITIITNSLASNDVFAVHGWYAKRRQMLLESGVRIYETQVDPHITQQHSWIGSSRTSLHAKTYILDREQLFVGSFNFDPRSAQYNTEMGVVVHSPLFAERIYQRLGNALKKNTYRLALDEDGNIVWFDDHNQKRYTSEPDASLMLRMGAWFSGMLPIENLL</sequence>
<feature type="signal peptide" evidence="1">
    <location>
        <begin position="1"/>
        <end position="28"/>
    </location>
</feature>
<gene>
    <name evidence="3" type="ORF">C9I94_06645</name>
</gene>
<evidence type="ECO:0000259" key="2">
    <source>
        <dbReference type="PROSITE" id="PS50035"/>
    </source>
</evidence>
<feature type="chain" id="PRO_5015449536" evidence="1">
    <location>
        <begin position="29"/>
        <end position="511"/>
    </location>
</feature>
<keyword evidence="1" id="KW-0732">Signal</keyword>
<dbReference type="AlphaFoldDB" id="A0A2T3P901"/>
<dbReference type="InterPro" id="IPR025202">
    <property type="entry name" value="PLD-like_dom"/>
</dbReference>
<dbReference type="Proteomes" id="UP000240481">
    <property type="component" value="Unassembled WGS sequence"/>
</dbReference>
<dbReference type="InterPro" id="IPR001736">
    <property type="entry name" value="PLipase_D/transphosphatidylase"/>
</dbReference>
<dbReference type="SUPFAM" id="SSF56024">
    <property type="entry name" value="Phospholipase D/nuclease"/>
    <property type="match status" value="2"/>
</dbReference>
<feature type="domain" description="PLD phosphodiesterase" evidence="2">
    <location>
        <begin position="404"/>
        <end position="431"/>
    </location>
</feature>
<dbReference type="GO" id="GO:0030572">
    <property type="term" value="F:phosphatidyltransferase activity"/>
    <property type="evidence" value="ECO:0007669"/>
    <property type="project" value="UniProtKB-ARBA"/>
</dbReference>
<dbReference type="PANTHER" id="PTHR21248">
    <property type="entry name" value="CARDIOLIPIN SYNTHASE"/>
    <property type="match status" value="1"/>
</dbReference>
<evidence type="ECO:0000256" key="1">
    <source>
        <dbReference type="SAM" id="SignalP"/>
    </source>
</evidence>
<dbReference type="PROSITE" id="PS51257">
    <property type="entry name" value="PROKAR_LIPOPROTEIN"/>
    <property type="match status" value="1"/>
</dbReference>
<dbReference type="GO" id="GO:0032049">
    <property type="term" value="P:cardiolipin biosynthetic process"/>
    <property type="evidence" value="ECO:0007669"/>
    <property type="project" value="UniProtKB-ARBA"/>
</dbReference>
<evidence type="ECO:0000313" key="3">
    <source>
        <dbReference type="EMBL" id="PSW25329.1"/>
    </source>
</evidence>
<dbReference type="Pfam" id="PF13091">
    <property type="entry name" value="PLDc_2"/>
    <property type="match status" value="2"/>
</dbReference>
<dbReference type="Gene3D" id="3.30.870.10">
    <property type="entry name" value="Endonuclease Chain A"/>
    <property type="match status" value="2"/>
</dbReference>
<dbReference type="CDD" id="cd09111">
    <property type="entry name" value="PLDc_ymdC_like_1"/>
    <property type="match status" value="1"/>
</dbReference>
<organism evidence="3 4">
    <name type="scientific">Photobacterium swingsii</name>
    <dbReference type="NCBI Taxonomy" id="680026"/>
    <lineage>
        <taxon>Bacteria</taxon>
        <taxon>Pseudomonadati</taxon>
        <taxon>Pseudomonadota</taxon>
        <taxon>Gammaproteobacteria</taxon>
        <taxon>Vibrionales</taxon>
        <taxon>Vibrionaceae</taxon>
        <taxon>Photobacterium</taxon>
    </lineage>
</organism>
<comment type="caution">
    <text evidence="3">The sequence shown here is derived from an EMBL/GenBank/DDBJ whole genome shotgun (WGS) entry which is preliminary data.</text>
</comment>
<dbReference type="PROSITE" id="PS50035">
    <property type="entry name" value="PLD"/>
    <property type="match status" value="2"/>
</dbReference>
<evidence type="ECO:0000313" key="4">
    <source>
        <dbReference type="Proteomes" id="UP000240481"/>
    </source>
</evidence>
<keyword evidence="4" id="KW-1185">Reference proteome</keyword>
<dbReference type="RefSeq" id="WP_107302557.1">
    <property type="nucleotide sequence ID" value="NZ_AP024853.1"/>
</dbReference>
<name>A0A2T3P901_9GAMM</name>